<evidence type="ECO:0000313" key="12">
    <source>
        <dbReference type="Proteomes" id="UP001065549"/>
    </source>
</evidence>
<keyword evidence="8 10" id="KW-0472">Membrane</keyword>
<dbReference type="GO" id="GO:0042910">
    <property type="term" value="F:xenobiotic transmembrane transporter activity"/>
    <property type="evidence" value="ECO:0007669"/>
    <property type="project" value="InterPro"/>
</dbReference>
<dbReference type="PANTHER" id="PTHR43823:SF3">
    <property type="entry name" value="MULTIDRUG EXPORT PROTEIN MEPA"/>
    <property type="match status" value="1"/>
</dbReference>
<dbReference type="EMBL" id="JAOSHN010000008">
    <property type="protein sequence ID" value="MCU7380248.1"/>
    <property type="molecule type" value="Genomic_DNA"/>
</dbReference>
<feature type="transmembrane region" description="Helical" evidence="10">
    <location>
        <begin position="276"/>
        <end position="301"/>
    </location>
</feature>
<feature type="transmembrane region" description="Helical" evidence="10">
    <location>
        <begin position="141"/>
        <end position="162"/>
    </location>
</feature>
<feature type="transmembrane region" description="Helical" evidence="10">
    <location>
        <begin position="174"/>
        <end position="192"/>
    </location>
</feature>
<feature type="transmembrane region" description="Helical" evidence="10">
    <location>
        <begin position="365"/>
        <end position="388"/>
    </location>
</feature>
<evidence type="ECO:0000256" key="5">
    <source>
        <dbReference type="ARBA" id="ARBA00022475"/>
    </source>
</evidence>
<evidence type="ECO:0000256" key="10">
    <source>
        <dbReference type="SAM" id="Phobius"/>
    </source>
</evidence>
<feature type="transmembrane region" description="Helical" evidence="10">
    <location>
        <begin position="21"/>
        <end position="42"/>
    </location>
</feature>
<evidence type="ECO:0000256" key="2">
    <source>
        <dbReference type="ARBA" id="ARBA00008417"/>
    </source>
</evidence>
<comment type="similarity">
    <text evidence="2">Belongs to the multi antimicrobial extrusion (MATE) (TC 2.A.66.1) family. MepA subfamily.</text>
</comment>
<gene>
    <name evidence="11" type="ORF">OBO34_18105</name>
</gene>
<evidence type="ECO:0000313" key="11">
    <source>
        <dbReference type="EMBL" id="MCU7380248.1"/>
    </source>
</evidence>
<dbReference type="PIRSF" id="PIRSF006603">
    <property type="entry name" value="DinF"/>
    <property type="match status" value="1"/>
</dbReference>
<name>A0A9J6QXT3_9FIRM</name>
<proteinExistence type="inferred from homology"/>
<evidence type="ECO:0000256" key="7">
    <source>
        <dbReference type="ARBA" id="ARBA00022989"/>
    </source>
</evidence>
<accession>A0A9J6QXT3</accession>
<sequence length="455" mass="49492">MSETVLKNENSELLTGHVPKLFWKYALLSVAGVMFSCLAVIIDGYFMGNAVGELALGAIAVCITLMYFCMGLCAMFGVGASTLAGIKLGQGKRDEARNVYGSTLLFALILTVVIGILSILFLNPLLRFLGATDAILPYARAYGLVFFSFLPLSVLGQIGYYFCRLAEKPRMAAIIFVASGLAAILVEYIMVFKLHIETAASATDFIIGVAGTVLLIPYLQGTANPFKLRKRDLKIRFDYIWESIKIGFPMFLFNLCPLITTVIINRQLIAYGGNDLHIAAFGIFNAYIVYVMNCLTTGLTAGIQPIASVNYGANENGRIKQLLKTGVGQSFLVLLALQVIILIAARPCVSFFAGDAGELTDITVSAMRIYILMFAFGNVSTLVGGYYIGIENNKLAILNSTTRVLIFAVPMLFVIPKLFGLNGVWMAQPFADALACIIAVICLAHEFKRLSKTEK</sequence>
<evidence type="ECO:0000256" key="9">
    <source>
        <dbReference type="ARBA" id="ARBA00023251"/>
    </source>
</evidence>
<comment type="subcellular location">
    <subcellularLocation>
        <location evidence="1">Cell membrane</location>
        <topology evidence="1">Multi-pass membrane protein</topology>
    </subcellularLocation>
</comment>
<dbReference type="PANTHER" id="PTHR43823">
    <property type="entry name" value="SPORULATION PROTEIN YKVU"/>
    <property type="match status" value="1"/>
</dbReference>
<evidence type="ECO:0000256" key="1">
    <source>
        <dbReference type="ARBA" id="ARBA00004651"/>
    </source>
</evidence>
<dbReference type="InterPro" id="IPR051327">
    <property type="entry name" value="MATE_MepA_subfamily"/>
</dbReference>
<feature type="transmembrane region" description="Helical" evidence="10">
    <location>
        <begin position="198"/>
        <end position="219"/>
    </location>
</feature>
<dbReference type="Proteomes" id="UP001065549">
    <property type="component" value="Unassembled WGS sequence"/>
</dbReference>
<evidence type="ECO:0000256" key="6">
    <source>
        <dbReference type="ARBA" id="ARBA00022692"/>
    </source>
</evidence>
<feature type="transmembrane region" description="Helical" evidence="10">
    <location>
        <begin position="99"/>
        <end position="121"/>
    </location>
</feature>
<dbReference type="AlphaFoldDB" id="A0A9J6QXT3"/>
<keyword evidence="5" id="KW-1003">Cell membrane</keyword>
<keyword evidence="9" id="KW-0046">Antibiotic resistance</keyword>
<feature type="transmembrane region" description="Helical" evidence="10">
    <location>
        <begin position="425"/>
        <end position="445"/>
    </location>
</feature>
<dbReference type="GO" id="GO:0015297">
    <property type="term" value="F:antiporter activity"/>
    <property type="evidence" value="ECO:0007669"/>
    <property type="project" value="InterPro"/>
</dbReference>
<feature type="transmembrane region" description="Helical" evidence="10">
    <location>
        <begin position="239"/>
        <end position="264"/>
    </location>
</feature>
<dbReference type="GO" id="GO:0046677">
    <property type="term" value="P:response to antibiotic"/>
    <property type="evidence" value="ECO:0007669"/>
    <property type="project" value="UniProtKB-KW"/>
</dbReference>
<evidence type="ECO:0000256" key="3">
    <source>
        <dbReference type="ARBA" id="ARBA00022106"/>
    </source>
</evidence>
<keyword evidence="12" id="KW-1185">Reference proteome</keyword>
<protein>
    <recommendedName>
        <fullName evidence="3">Multidrug export protein MepA</fullName>
    </recommendedName>
</protein>
<dbReference type="RefSeq" id="WP_269477966.1">
    <property type="nucleotide sequence ID" value="NZ_JAJAGH010000012.1"/>
</dbReference>
<dbReference type="InterPro" id="IPR048279">
    <property type="entry name" value="MdtK-like"/>
</dbReference>
<dbReference type="Pfam" id="PF01554">
    <property type="entry name" value="MatE"/>
    <property type="match status" value="2"/>
</dbReference>
<keyword evidence="6 10" id="KW-0812">Transmembrane</keyword>
<dbReference type="CDD" id="cd13143">
    <property type="entry name" value="MATE_MepA_like"/>
    <property type="match status" value="1"/>
</dbReference>
<dbReference type="InterPro" id="IPR045070">
    <property type="entry name" value="MATE_MepA-like"/>
</dbReference>
<reference evidence="11" key="1">
    <citation type="submission" date="2022-09" db="EMBL/GenBank/DDBJ databases">
        <title>Culturomic study of gut microbiota in children with autism spectrum disorder.</title>
        <authorList>
            <person name="Efimov B.A."/>
            <person name="Chaplin A.V."/>
            <person name="Sokolova S.R."/>
            <person name="Pikina A.P."/>
            <person name="Korzhanova M."/>
            <person name="Belova V."/>
            <person name="Korostin D."/>
        </authorList>
    </citation>
    <scope>NUCLEOTIDE SEQUENCE</scope>
    <source>
        <strain evidence="11">ASD5510</strain>
    </source>
</reference>
<organism evidence="11 12">
    <name type="scientific">Hominibacterium faecale</name>
    <dbReference type="NCBI Taxonomy" id="2839743"/>
    <lineage>
        <taxon>Bacteria</taxon>
        <taxon>Bacillati</taxon>
        <taxon>Bacillota</taxon>
        <taxon>Clostridia</taxon>
        <taxon>Peptostreptococcales</taxon>
        <taxon>Anaerovoracaceae</taxon>
        <taxon>Hominibacterium</taxon>
    </lineage>
</organism>
<keyword evidence="4" id="KW-0813">Transport</keyword>
<comment type="caution">
    <text evidence="11">The sequence shown here is derived from an EMBL/GenBank/DDBJ whole genome shotgun (WGS) entry which is preliminary data.</text>
</comment>
<dbReference type="GO" id="GO:0005886">
    <property type="term" value="C:plasma membrane"/>
    <property type="evidence" value="ECO:0007669"/>
    <property type="project" value="UniProtKB-SubCell"/>
</dbReference>
<evidence type="ECO:0000256" key="8">
    <source>
        <dbReference type="ARBA" id="ARBA00023136"/>
    </source>
</evidence>
<evidence type="ECO:0000256" key="4">
    <source>
        <dbReference type="ARBA" id="ARBA00022448"/>
    </source>
</evidence>
<feature type="transmembrane region" description="Helical" evidence="10">
    <location>
        <begin position="322"/>
        <end position="345"/>
    </location>
</feature>
<feature type="transmembrane region" description="Helical" evidence="10">
    <location>
        <begin position="54"/>
        <end position="78"/>
    </location>
</feature>
<feature type="transmembrane region" description="Helical" evidence="10">
    <location>
        <begin position="400"/>
        <end position="419"/>
    </location>
</feature>
<dbReference type="InterPro" id="IPR002528">
    <property type="entry name" value="MATE_fam"/>
</dbReference>
<keyword evidence="7 10" id="KW-1133">Transmembrane helix</keyword>